<dbReference type="Gene3D" id="3.10.20.90">
    <property type="entry name" value="Phosphatidylinositol 3-kinase Catalytic Subunit, Chain A, domain 1"/>
    <property type="match status" value="1"/>
</dbReference>
<feature type="domain" description="Ubiquitin-like" evidence="8">
    <location>
        <begin position="429"/>
        <end position="520"/>
    </location>
</feature>
<comment type="subcellular location">
    <subcellularLocation>
        <location evidence="1">Cytoplasm</location>
        <location evidence="1">Cytoskeleton</location>
    </subcellularLocation>
</comment>
<dbReference type="InterPro" id="IPR000626">
    <property type="entry name" value="Ubiquitin-like_dom"/>
</dbReference>
<dbReference type="SUPFAM" id="SSF52058">
    <property type="entry name" value="L domain-like"/>
    <property type="match status" value="1"/>
</dbReference>
<dbReference type="InterPro" id="IPR032675">
    <property type="entry name" value="LRR_dom_sf"/>
</dbReference>
<keyword evidence="11" id="KW-1185">Reference proteome</keyword>
<dbReference type="PROSITE" id="PS51450">
    <property type="entry name" value="LRR"/>
    <property type="match status" value="2"/>
</dbReference>
<accession>A0A9N8W8N0</accession>
<keyword evidence="6" id="KW-0143">Chaperone</keyword>
<evidence type="ECO:0000313" key="10">
    <source>
        <dbReference type="EMBL" id="CAG8476019.1"/>
    </source>
</evidence>
<evidence type="ECO:0000313" key="11">
    <source>
        <dbReference type="Proteomes" id="UP000789508"/>
    </source>
</evidence>
<dbReference type="PROSITE" id="PS50053">
    <property type="entry name" value="UBIQUITIN_2"/>
    <property type="match status" value="1"/>
</dbReference>
<evidence type="ECO:0000256" key="2">
    <source>
        <dbReference type="ARBA" id="ARBA00006286"/>
    </source>
</evidence>
<dbReference type="OrthoDB" id="5273213at2759"/>
<evidence type="ECO:0000259" key="8">
    <source>
        <dbReference type="PROSITE" id="PS50053"/>
    </source>
</evidence>
<dbReference type="PROSITE" id="PS50245">
    <property type="entry name" value="CAP_GLY_2"/>
    <property type="match status" value="1"/>
</dbReference>
<dbReference type="SMART" id="SM01052">
    <property type="entry name" value="CAP_GLY"/>
    <property type="match status" value="1"/>
</dbReference>
<reference evidence="10" key="1">
    <citation type="submission" date="2021-06" db="EMBL/GenBank/DDBJ databases">
        <authorList>
            <person name="Kallberg Y."/>
            <person name="Tangrot J."/>
            <person name="Rosling A."/>
        </authorList>
    </citation>
    <scope>NUCLEOTIDE SEQUENCE</scope>
    <source>
        <strain evidence="10">FL130A</strain>
    </source>
</reference>
<dbReference type="Gene3D" id="2.30.30.190">
    <property type="entry name" value="CAP Gly-rich-like domain"/>
    <property type="match status" value="1"/>
</dbReference>
<dbReference type="Pfam" id="PF01302">
    <property type="entry name" value="CAP_GLY"/>
    <property type="match status" value="1"/>
</dbReference>
<evidence type="ECO:0000256" key="6">
    <source>
        <dbReference type="ARBA" id="ARBA00023186"/>
    </source>
</evidence>
<protein>
    <submittedName>
        <fullName evidence="10">13404_t:CDS:1</fullName>
    </submittedName>
</protein>
<dbReference type="AlphaFoldDB" id="A0A9N8W8N0"/>
<dbReference type="Proteomes" id="UP000789508">
    <property type="component" value="Unassembled WGS sequence"/>
</dbReference>
<comment type="caution">
    <text evidence="10">The sequence shown here is derived from an EMBL/GenBank/DDBJ whole genome shotgun (WGS) entry which is preliminary data.</text>
</comment>
<dbReference type="InterPro" id="IPR029071">
    <property type="entry name" value="Ubiquitin-like_domsf"/>
</dbReference>
<dbReference type="PROSITE" id="PS00845">
    <property type="entry name" value="CAP_GLY_1"/>
    <property type="match status" value="1"/>
</dbReference>
<dbReference type="Gene3D" id="3.80.10.10">
    <property type="entry name" value="Ribonuclease Inhibitor"/>
    <property type="match status" value="2"/>
</dbReference>
<keyword evidence="4" id="KW-0433">Leucine-rich repeat</keyword>
<dbReference type="Pfam" id="PF14560">
    <property type="entry name" value="Ubiquitin_2"/>
    <property type="match status" value="1"/>
</dbReference>
<keyword evidence="3" id="KW-0963">Cytoplasm</keyword>
<dbReference type="SMART" id="SM00369">
    <property type="entry name" value="LRR_TYP"/>
    <property type="match status" value="3"/>
</dbReference>
<evidence type="ECO:0000256" key="4">
    <source>
        <dbReference type="ARBA" id="ARBA00022614"/>
    </source>
</evidence>
<dbReference type="InterPro" id="IPR044079">
    <property type="entry name" value="Ubl_TBCE"/>
</dbReference>
<dbReference type="PANTHER" id="PTHR18849:SF0">
    <property type="entry name" value="CILIA- AND FLAGELLA-ASSOCIATED PROTEIN 410-RELATED"/>
    <property type="match status" value="1"/>
</dbReference>
<dbReference type="InterPro" id="IPR003591">
    <property type="entry name" value="Leu-rich_rpt_typical-subtyp"/>
</dbReference>
<dbReference type="SUPFAM" id="SSF74924">
    <property type="entry name" value="Cap-Gly domain"/>
    <property type="match status" value="1"/>
</dbReference>
<evidence type="ECO:0000256" key="7">
    <source>
        <dbReference type="ARBA" id="ARBA00023212"/>
    </source>
</evidence>
<organism evidence="10 11">
    <name type="scientific">Ambispora leptoticha</name>
    <dbReference type="NCBI Taxonomy" id="144679"/>
    <lineage>
        <taxon>Eukaryota</taxon>
        <taxon>Fungi</taxon>
        <taxon>Fungi incertae sedis</taxon>
        <taxon>Mucoromycota</taxon>
        <taxon>Glomeromycotina</taxon>
        <taxon>Glomeromycetes</taxon>
        <taxon>Archaeosporales</taxon>
        <taxon>Ambisporaceae</taxon>
        <taxon>Ambispora</taxon>
    </lineage>
</organism>
<dbReference type="InterPro" id="IPR001611">
    <property type="entry name" value="Leu-rich_rpt"/>
</dbReference>
<dbReference type="InterPro" id="IPR000938">
    <property type="entry name" value="CAP-Gly_domain"/>
</dbReference>
<proteinExistence type="inferred from homology"/>
<dbReference type="SUPFAM" id="SSF54236">
    <property type="entry name" value="Ubiquitin-like"/>
    <property type="match status" value="1"/>
</dbReference>
<name>A0A9N8W8N0_9GLOM</name>
<evidence type="ECO:0000256" key="5">
    <source>
        <dbReference type="ARBA" id="ARBA00022737"/>
    </source>
</evidence>
<gene>
    <name evidence="10" type="ORF">ALEPTO_LOCUS2244</name>
</gene>
<dbReference type="PANTHER" id="PTHR18849">
    <property type="entry name" value="LEUCINE RICH REPEAT PROTEIN"/>
    <property type="match status" value="1"/>
</dbReference>
<evidence type="ECO:0000259" key="9">
    <source>
        <dbReference type="PROSITE" id="PS50245"/>
    </source>
</evidence>
<sequence length="520" mass="59168">MSESEKLSALLNKRIQFEDQLATVRYIGPVPPTKGDWLGVEWDIVSRGKHDGVHEGIRYFTCSVPNSGSFIRFSSKVNTGRSFLSALTERYIGDNDDAPNKTAINETPYDAQKDLESIYWAGNTRIEVEALGWEKIRRKQRHLDRLTEVGLSFEQISNAGAPGEIETVCPNIVDLNLSKNLLSDWNTVAQICAQLKKLEVLRLKQLEILEPCLKNLQNLQVGFNNIKHLRDETAANSNENENLEKIKGFDNLKVLNLESNIIEDWREIERLAHLKNLEILYLNGNLIKEIHYNGHDKMEFASLRSLNVSDNNIESWRSVDELNKFPALKELRIKRNPFVKDIKSDEATITVIGRIKALTLLNGSIISPGDRVDAERYYLRLIMRDFKSAINEIENQHPRFKELCDIHGTPDPDDSSFRASSSVLKDRLLALTITSRSALDQQPIKKISKKLLGTMTIRNLKNLLQRLFGIPVSHQKLFYLTKVEAAPGENMTSAIEINDDLRQLSYYDITSGDEIVIISV</sequence>
<dbReference type="CDD" id="cd17044">
    <property type="entry name" value="Ubl_TBCE"/>
    <property type="match status" value="1"/>
</dbReference>
<evidence type="ECO:0000256" key="3">
    <source>
        <dbReference type="ARBA" id="ARBA00022490"/>
    </source>
</evidence>
<dbReference type="InterPro" id="IPR036859">
    <property type="entry name" value="CAP-Gly_dom_sf"/>
</dbReference>
<dbReference type="SMART" id="SM00365">
    <property type="entry name" value="LRR_SD22"/>
    <property type="match status" value="4"/>
</dbReference>
<feature type="domain" description="CAP-Gly" evidence="9">
    <location>
        <begin position="28"/>
        <end position="72"/>
    </location>
</feature>
<dbReference type="EMBL" id="CAJVPS010000316">
    <property type="protein sequence ID" value="CAG8476019.1"/>
    <property type="molecule type" value="Genomic_DNA"/>
</dbReference>
<evidence type="ECO:0000256" key="1">
    <source>
        <dbReference type="ARBA" id="ARBA00004245"/>
    </source>
</evidence>
<keyword evidence="7" id="KW-0206">Cytoskeleton</keyword>
<keyword evidence="5" id="KW-0677">Repeat</keyword>
<dbReference type="GO" id="GO:0005856">
    <property type="term" value="C:cytoskeleton"/>
    <property type="evidence" value="ECO:0007669"/>
    <property type="project" value="UniProtKB-SubCell"/>
</dbReference>
<comment type="similarity">
    <text evidence="2">Belongs to the TBCE family.</text>
</comment>